<feature type="transmembrane region" description="Helical" evidence="1">
    <location>
        <begin position="343"/>
        <end position="366"/>
    </location>
</feature>
<proteinExistence type="predicted"/>
<keyword evidence="3" id="KW-1185">Reference proteome</keyword>
<keyword evidence="1" id="KW-1133">Transmembrane helix</keyword>
<keyword evidence="1" id="KW-0472">Membrane</keyword>
<dbReference type="EMBL" id="JACAZI010000011">
    <property type="protein sequence ID" value="KAF7348506.1"/>
    <property type="molecule type" value="Genomic_DNA"/>
</dbReference>
<dbReference type="Proteomes" id="UP000620124">
    <property type="component" value="Unassembled WGS sequence"/>
</dbReference>
<gene>
    <name evidence="2" type="ORF">MVEN_01368100</name>
</gene>
<keyword evidence="1" id="KW-0812">Transmembrane</keyword>
<dbReference type="AlphaFoldDB" id="A0A8H7CUI9"/>
<accession>A0A8H7CUI9</accession>
<evidence type="ECO:0000256" key="1">
    <source>
        <dbReference type="SAM" id="Phobius"/>
    </source>
</evidence>
<dbReference type="Gene3D" id="2.60.120.260">
    <property type="entry name" value="Galactose-binding domain-like"/>
    <property type="match status" value="1"/>
</dbReference>
<protein>
    <submittedName>
        <fullName evidence="2">Uncharacterized protein</fullName>
    </submittedName>
</protein>
<evidence type="ECO:0000313" key="3">
    <source>
        <dbReference type="Proteomes" id="UP000620124"/>
    </source>
</evidence>
<evidence type="ECO:0000313" key="2">
    <source>
        <dbReference type="EMBL" id="KAF7348506.1"/>
    </source>
</evidence>
<comment type="caution">
    <text evidence="2">The sequence shown here is derived from an EMBL/GenBank/DDBJ whole genome shotgun (WGS) entry which is preliminary data.</text>
</comment>
<reference evidence="2" key="1">
    <citation type="submission" date="2020-05" db="EMBL/GenBank/DDBJ databases">
        <title>Mycena genomes resolve the evolution of fungal bioluminescence.</title>
        <authorList>
            <person name="Tsai I.J."/>
        </authorList>
    </citation>
    <scope>NUCLEOTIDE SEQUENCE</scope>
    <source>
        <strain evidence="2">CCC161011</strain>
    </source>
</reference>
<sequence length="392" mass="43614">MALSKVSLTPAMSTQVQKVEVTSPLIQYEGSWSQSNDQATFISCDDDDNDECLATLQLNVTAANGTKVMAFVAGCGPLSRCGLQVDSDPEVWGQFHNDNDQGTINATLDQGPHNVTMKGKEHFTLHYFNWTSTVHSTNDKQVPNDANAFVYAPQNAWNTNMADRLNGQMTIENNATATFSFKGDRVALYGAVGPQGGEYTTQLDDGPLQTLTEQRNFTKGFLPNQLIFYADGLDVAEITPSHLFPHLPLPESSPWTMRLSMETQIRVAFPHPPLPDRPIARANHHDHIWTIIHVRTILPFFILYPSTSFKSNSSSGHPRFVNANPFLNSACNTPKRRLTQAQLIGIITGTGAFLILLILALAYILYSRHVRRKKAIRAQESFNDFKFPRPIP</sequence>
<organism evidence="2 3">
    <name type="scientific">Mycena venus</name>
    <dbReference type="NCBI Taxonomy" id="2733690"/>
    <lineage>
        <taxon>Eukaryota</taxon>
        <taxon>Fungi</taxon>
        <taxon>Dikarya</taxon>
        <taxon>Basidiomycota</taxon>
        <taxon>Agaricomycotina</taxon>
        <taxon>Agaricomycetes</taxon>
        <taxon>Agaricomycetidae</taxon>
        <taxon>Agaricales</taxon>
        <taxon>Marasmiineae</taxon>
        <taxon>Mycenaceae</taxon>
        <taxon>Mycena</taxon>
    </lineage>
</organism>
<dbReference type="OrthoDB" id="2564234at2759"/>
<name>A0A8H7CUI9_9AGAR</name>